<dbReference type="InterPro" id="IPR050109">
    <property type="entry name" value="HTH-type_TetR-like_transc_reg"/>
</dbReference>
<sequence length="214" mass="23099">MADAARRAGRKTRANGEDSREKILDAAAEIAAMRGYEGTSIGAVSKASGLPPSSIYWHFADKGDLLAAVIERSYGRWIAAVAAPVTVTDGTYAHVMAAQVLKSLQAAPDFLRLGLMLVLERRPDEPEARKMFVQVRDNARAFASENLRRHYPQLDERQVKQLAAFVMSAADGLFIASEAAGDQIDLVAQFDLIASAVDALVAQFAAAHEARAED</sequence>
<organism evidence="4 5">
    <name type="scientific">Skermania pinensis</name>
    <dbReference type="NCBI Taxonomy" id="39122"/>
    <lineage>
        <taxon>Bacteria</taxon>
        <taxon>Bacillati</taxon>
        <taxon>Actinomycetota</taxon>
        <taxon>Actinomycetes</taxon>
        <taxon>Mycobacteriales</taxon>
        <taxon>Gordoniaceae</taxon>
        <taxon>Skermania</taxon>
    </lineage>
</organism>
<dbReference type="Proteomes" id="UP000887023">
    <property type="component" value="Chromosome"/>
</dbReference>
<keyword evidence="5" id="KW-1185">Reference proteome</keyword>
<dbReference type="PROSITE" id="PS50977">
    <property type="entry name" value="HTH_TETR_2"/>
    <property type="match status" value="1"/>
</dbReference>
<gene>
    <name evidence="4" type="ORF">KV203_17435</name>
</gene>
<dbReference type="SUPFAM" id="SSF46689">
    <property type="entry name" value="Homeodomain-like"/>
    <property type="match status" value="1"/>
</dbReference>
<dbReference type="EMBL" id="CP079105">
    <property type="protein sequence ID" value="QXQ13572.1"/>
    <property type="molecule type" value="Genomic_DNA"/>
</dbReference>
<dbReference type="InterPro" id="IPR009057">
    <property type="entry name" value="Homeodomain-like_sf"/>
</dbReference>
<accession>A0ABX8S8S3</accession>
<keyword evidence="1 2" id="KW-0238">DNA-binding</keyword>
<feature type="domain" description="HTH tetR-type" evidence="3">
    <location>
        <begin position="17"/>
        <end position="77"/>
    </location>
</feature>
<feature type="DNA-binding region" description="H-T-H motif" evidence="2">
    <location>
        <begin position="40"/>
        <end position="59"/>
    </location>
</feature>
<evidence type="ECO:0000313" key="5">
    <source>
        <dbReference type="Proteomes" id="UP000887023"/>
    </source>
</evidence>
<evidence type="ECO:0000256" key="2">
    <source>
        <dbReference type="PROSITE-ProRule" id="PRU00335"/>
    </source>
</evidence>
<dbReference type="PANTHER" id="PTHR30055">
    <property type="entry name" value="HTH-TYPE TRANSCRIPTIONAL REGULATOR RUTR"/>
    <property type="match status" value="1"/>
</dbReference>
<evidence type="ECO:0000256" key="1">
    <source>
        <dbReference type="ARBA" id="ARBA00023125"/>
    </source>
</evidence>
<evidence type="ECO:0000313" key="4">
    <source>
        <dbReference type="EMBL" id="QXQ13572.1"/>
    </source>
</evidence>
<dbReference type="RefSeq" id="WP_066474700.1">
    <property type="nucleotide sequence ID" value="NZ_CBCRUZ010000007.1"/>
</dbReference>
<evidence type="ECO:0000259" key="3">
    <source>
        <dbReference type="PROSITE" id="PS50977"/>
    </source>
</evidence>
<proteinExistence type="predicted"/>
<name>A0ABX8S8S3_9ACTN</name>
<dbReference type="PRINTS" id="PR00455">
    <property type="entry name" value="HTHTETR"/>
</dbReference>
<dbReference type="InterPro" id="IPR001647">
    <property type="entry name" value="HTH_TetR"/>
</dbReference>
<dbReference type="Gene3D" id="1.10.357.10">
    <property type="entry name" value="Tetracycline Repressor, domain 2"/>
    <property type="match status" value="1"/>
</dbReference>
<dbReference type="Pfam" id="PF00440">
    <property type="entry name" value="TetR_N"/>
    <property type="match status" value="1"/>
</dbReference>
<dbReference type="PANTHER" id="PTHR30055:SF209">
    <property type="entry name" value="POSSIBLE TRANSCRIPTIONAL REGULATORY PROTEIN (PROBABLY TETR-FAMILY)"/>
    <property type="match status" value="1"/>
</dbReference>
<protein>
    <submittedName>
        <fullName evidence="4">TetR family transcriptional regulator</fullName>
    </submittedName>
</protein>
<reference evidence="4" key="1">
    <citation type="submission" date="2021-07" db="EMBL/GenBank/DDBJ databases">
        <title>Candidatus Kaistella beijingensis sp. nov. isolated from a municipal wastewater treatment plant is involved in sludge foaming.</title>
        <authorList>
            <person name="Song Y."/>
            <person name="Liu S.-J."/>
        </authorList>
    </citation>
    <scope>NUCLEOTIDE SEQUENCE</scope>
    <source>
        <strain evidence="4">DSM 43998</strain>
    </source>
</reference>